<keyword evidence="2" id="KW-0812">Transmembrane</keyword>
<feature type="transmembrane region" description="Helical" evidence="2">
    <location>
        <begin position="14"/>
        <end position="31"/>
    </location>
</feature>
<evidence type="ECO:0000313" key="3">
    <source>
        <dbReference type="EMBL" id="SIO16214.1"/>
    </source>
</evidence>
<dbReference type="RefSeq" id="WP_074257109.1">
    <property type="nucleotide sequence ID" value="NZ_FSRL01000001.1"/>
</dbReference>
<keyword evidence="2" id="KW-1133">Transmembrane helix</keyword>
<evidence type="ECO:0000256" key="2">
    <source>
        <dbReference type="SAM" id="Phobius"/>
    </source>
</evidence>
<dbReference type="STRING" id="1217970.SAMN05444002_3178"/>
<sequence>MDTYSWMRELADSWVLLAMFVFFAGVVFWAFRPGSRKDHEESANLIFRNEQSPAGEKSLEEAKQ</sequence>
<dbReference type="EMBL" id="FSRL01000001">
    <property type="protein sequence ID" value="SIO16214.1"/>
    <property type="molecule type" value="Genomic_DNA"/>
</dbReference>
<dbReference type="AlphaFoldDB" id="A0A1N6H8U7"/>
<organism evidence="3 4">
    <name type="scientific">Vannielia litorea</name>
    <dbReference type="NCBI Taxonomy" id="1217970"/>
    <lineage>
        <taxon>Bacteria</taxon>
        <taxon>Pseudomonadati</taxon>
        <taxon>Pseudomonadota</taxon>
        <taxon>Alphaproteobacteria</taxon>
        <taxon>Rhodobacterales</taxon>
        <taxon>Paracoccaceae</taxon>
        <taxon>Vannielia</taxon>
    </lineage>
</organism>
<keyword evidence="2" id="KW-0472">Membrane</keyword>
<dbReference type="CDD" id="cd01324">
    <property type="entry name" value="cbb3_Oxidase_CcoQ"/>
    <property type="match status" value="1"/>
</dbReference>
<accession>A0A1N6H8U7</accession>
<keyword evidence="4" id="KW-1185">Reference proteome</keyword>
<dbReference type="Proteomes" id="UP000184932">
    <property type="component" value="Unassembled WGS sequence"/>
</dbReference>
<evidence type="ECO:0000256" key="1">
    <source>
        <dbReference type="SAM" id="MobiDB-lite"/>
    </source>
</evidence>
<dbReference type="InterPro" id="IPR008621">
    <property type="entry name" value="Cbb3-typ_cyt_oxidase_comp"/>
</dbReference>
<name>A0A1N6H8U7_9RHOB</name>
<dbReference type="OrthoDB" id="9801588at2"/>
<gene>
    <name evidence="3" type="ORF">SAMN05444002_3178</name>
</gene>
<dbReference type="Pfam" id="PF05545">
    <property type="entry name" value="FixQ"/>
    <property type="match status" value="1"/>
</dbReference>
<protein>
    <submittedName>
        <fullName evidence="3">Cytochrome c oxidase cbb3-type subunit 4</fullName>
    </submittedName>
</protein>
<proteinExistence type="predicted"/>
<evidence type="ECO:0000313" key="4">
    <source>
        <dbReference type="Proteomes" id="UP000184932"/>
    </source>
</evidence>
<reference evidence="4" key="1">
    <citation type="submission" date="2016-11" db="EMBL/GenBank/DDBJ databases">
        <authorList>
            <person name="Varghese N."/>
            <person name="Submissions S."/>
        </authorList>
    </citation>
    <scope>NUCLEOTIDE SEQUENCE [LARGE SCALE GENOMIC DNA]</scope>
    <source>
        <strain evidence="4">DSM 29440</strain>
    </source>
</reference>
<feature type="region of interest" description="Disordered" evidence="1">
    <location>
        <begin position="36"/>
        <end position="64"/>
    </location>
</feature>